<keyword evidence="1" id="KW-0488">Methylation</keyword>
<dbReference type="Gene3D" id="3.30.700.10">
    <property type="entry name" value="Glycoprotein, Type 4 Pilin"/>
    <property type="match status" value="1"/>
</dbReference>
<evidence type="ECO:0000313" key="4">
    <source>
        <dbReference type="Proteomes" id="UP000231136"/>
    </source>
</evidence>
<dbReference type="InterPro" id="IPR045584">
    <property type="entry name" value="Pilin-like"/>
</dbReference>
<comment type="caution">
    <text evidence="3">The sequence shown here is derived from an EMBL/GenBank/DDBJ whole genome shotgun (WGS) entry which is preliminary data.</text>
</comment>
<dbReference type="SUPFAM" id="SSF54523">
    <property type="entry name" value="Pili subunits"/>
    <property type="match status" value="1"/>
</dbReference>
<dbReference type="PRINTS" id="PR00813">
    <property type="entry name" value="BCTERIALGSPG"/>
</dbReference>
<keyword evidence="2" id="KW-1133">Transmembrane helix</keyword>
<dbReference type="GO" id="GO:0015627">
    <property type="term" value="C:type II protein secretion system complex"/>
    <property type="evidence" value="ECO:0007669"/>
    <property type="project" value="InterPro"/>
</dbReference>
<dbReference type="Pfam" id="PF07963">
    <property type="entry name" value="N_methyl"/>
    <property type="match status" value="1"/>
</dbReference>
<dbReference type="InterPro" id="IPR000983">
    <property type="entry name" value="Bac_GSPG_pilin"/>
</dbReference>
<evidence type="ECO:0000256" key="1">
    <source>
        <dbReference type="ARBA" id="ARBA00022481"/>
    </source>
</evidence>
<keyword evidence="2" id="KW-0472">Membrane</keyword>
<evidence type="ECO:0008006" key="5">
    <source>
        <dbReference type="Google" id="ProtNLM"/>
    </source>
</evidence>
<dbReference type="PANTHER" id="PTHR30093">
    <property type="entry name" value="GENERAL SECRETION PATHWAY PROTEIN G"/>
    <property type="match status" value="1"/>
</dbReference>
<name>A0A2H0DUQ2_9BACT</name>
<protein>
    <recommendedName>
        <fullName evidence="5">Type II secretion system protein GspG C-terminal domain-containing protein</fullName>
    </recommendedName>
</protein>
<evidence type="ECO:0000256" key="2">
    <source>
        <dbReference type="SAM" id="Phobius"/>
    </source>
</evidence>
<dbReference type="NCBIfam" id="TIGR02532">
    <property type="entry name" value="IV_pilin_GFxxxE"/>
    <property type="match status" value="1"/>
</dbReference>
<dbReference type="Proteomes" id="UP000231136">
    <property type="component" value="Unassembled WGS sequence"/>
</dbReference>
<accession>A0A2H0DUQ2</accession>
<evidence type="ECO:0000313" key="3">
    <source>
        <dbReference type="EMBL" id="PIP85290.1"/>
    </source>
</evidence>
<organism evidence="3 4">
    <name type="scientific">Candidatus Collierbacteria bacterium CG22_combo_CG10-13_8_21_14_all_43_12</name>
    <dbReference type="NCBI Taxonomy" id="1974537"/>
    <lineage>
        <taxon>Bacteria</taxon>
        <taxon>Candidatus Collieribacteriota</taxon>
    </lineage>
</organism>
<dbReference type="AlphaFoldDB" id="A0A2H0DUQ2"/>
<dbReference type="EMBL" id="PCTR01000142">
    <property type="protein sequence ID" value="PIP85290.1"/>
    <property type="molecule type" value="Genomic_DNA"/>
</dbReference>
<dbReference type="PANTHER" id="PTHR30093:SF47">
    <property type="entry name" value="TYPE IV PILUS NON-CORE MINOR PILIN PILE"/>
    <property type="match status" value="1"/>
</dbReference>
<dbReference type="InterPro" id="IPR012902">
    <property type="entry name" value="N_methyl_site"/>
</dbReference>
<reference evidence="3 4" key="1">
    <citation type="submission" date="2017-09" db="EMBL/GenBank/DDBJ databases">
        <title>Depth-based differentiation of microbial function through sediment-hosted aquifers and enrichment of novel symbionts in the deep terrestrial subsurface.</title>
        <authorList>
            <person name="Probst A.J."/>
            <person name="Ladd B."/>
            <person name="Jarett J.K."/>
            <person name="Geller-Mcgrath D.E."/>
            <person name="Sieber C.M."/>
            <person name="Emerson J.B."/>
            <person name="Anantharaman K."/>
            <person name="Thomas B.C."/>
            <person name="Malmstrom R."/>
            <person name="Stieglmeier M."/>
            <person name="Klingl A."/>
            <person name="Woyke T."/>
            <person name="Ryan C.M."/>
            <person name="Banfield J.F."/>
        </authorList>
    </citation>
    <scope>NUCLEOTIDE SEQUENCE [LARGE SCALE GENOMIC DNA]</scope>
    <source>
        <strain evidence="3">CG22_combo_CG10-13_8_21_14_all_43_12</strain>
    </source>
</reference>
<keyword evidence="2" id="KW-0812">Transmembrane</keyword>
<dbReference type="GO" id="GO:0015628">
    <property type="term" value="P:protein secretion by the type II secretion system"/>
    <property type="evidence" value="ECO:0007669"/>
    <property type="project" value="InterPro"/>
</dbReference>
<sequence length="154" mass="16819">MKMKKIITRLLRLDYKTRNDGGGFTLLELLVVIGIIGILVALGTVAYSSAQSSGRDARRKQDLVAMQNALEEYYSANSFVYPTTCNTAATYLKSNWPEDPMSPTKTYVQNCTSTTTYCICAIMEKTTAGNSNATTCATGTWIVNGPNYCVGNLQ</sequence>
<dbReference type="PROSITE" id="PS00409">
    <property type="entry name" value="PROKAR_NTER_METHYL"/>
    <property type="match status" value="1"/>
</dbReference>
<feature type="transmembrane region" description="Helical" evidence="2">
    <location>
        <begin position="21"/>
        <end position="47"/>
    </location>
</feature>
<proteinExistence type="predicted"/>
<gene>
    <name evidence="3" type="ORF">COW83_04995</name>
</gene>